<feature type="coiled-coil region" evidence="1">
    <location>
        <begin position="131"/>
        <end position="168"/>
    </location>
</feature>
<dbReference type="EMBL" id="MU839836">
    <property type="protein sequence ID" value="KAK1754167.1"/>
    <property type="molecule type" value="Genomic_DNA"/>
</dbReference>
<gene>
    <name evidence="3" type="ORF">QBC47DRAFT_403554</name>
</gene>
<sequence length="360" mass="41065">MPPAAQISNTHAFNPTGVQPTVNRQRTSLCTVPARRSRQEDPLGYDLMIAAQYIASARQGLTSLYGALNESISARNSLERTSVPTQRKLETLTAEYDNLHQYCRDIHQRYKTLQDQYNCVTADLEKAKAGQVELQTTKAELQKTKTELEELRVLRETVEVELQRTQNELTALSDWRTQECREYNSIIETLRQSVQERDTKLTAMEGDLERELKYALRAIQDNQAAEAEVSKLKDIIATYELRIRDLEGQNLRAEEEVMRKVQLGDPLEDENARKNIQLQSEVESLKKSLSDAEEARKRLEADETRFRDENASLSQQLGVVKEVLAVRFPEIDIDGDLGNLSSIIDKNLGARGKKRRRCGK</sequence>
<feature type="region of interest" description="Disordered" evidence="2">
    <location>
        <begin position="1"/>
        <end position="26"/>
    </location>
</feature>
<keyword evidence="1" id="KW-0175">Coiled coil</keyword>
<proteinExistence type="predicted"/>
<dbReference type="AlphaFoldDB" id="A0AAJ0F556"/>
<comment type="caution">
    <text evidence="3">The sequence shown here is derived from an EMBL/GenBank/DDBJ whole genome shotgun (WGS) entry which is preliminary data.</text>
</comment>
<organism evidence="3 4">
    <name type="scientific">Echria macrotheca</name>
    <dbReference type="NCBI Taxonomy" id="438768"/>
    <lineage>
        <taxon>Eukaryota</taxon>
        <taxon>Fungi</taxon>
        <taxon>Dikarya</taxon>
        <taxon>Ascomycota</taxon>
        <taxon>Pezizomycotina</taxon>
        <taxon>Sordariomycetes</taxon>
        <taxon>Sordariomycetidae</taxon>
        <taxon>Sordariales</taxon>
        <taxon>Schizotheciaceae</taxon>
        <taxon>Echria</taxon>
    </lineage>
</organism>
<evidence type="ECO:0000256" key="2">
    <source>
        <dbReference type="SAM" id="MobiDB-lite"/>
    </source>
</evidence>
<evidence type="ECO:0000313" key="3">
    <source>
        <dbReference type="EMBL" id="KAK1754167.1"/>
    </source>
</evidence>
<accession>A0AAJ0F556</accession>
<evidence type="ECO:0000256" key="1">
    <source>
        <dbReference type="SAM" id="Coils"/>
    </source>
</evidence>
<reference evidence="3" key="1">
    <citation type="submission" date="2023-06" db="EMBL/GenBank/DDBJ databases">
        <title>Genome-scale phylogeny and comparative genomics of the fungal order Sordariales.</title>
        <authorList>
            <consortium name="Lawrence Berkeley National Laboratory"/>
            <person name="Hensen N."/>
            <person name="Bonometti L."/>
            <person name="Westerberg I."/>
            <person name="Brannstrom I.O."/>
            <person name="Guillou S."/>
            <person name="Cros-Aarteil S."/>
            <person name="Calhoun S."/>
            <person name="Haridas S."/>
            <person name="Kuo A."/>
            <person name="Mondo S."/>
            <person name="Pangilinan J."/>
            <person name="Riley R."/>
            <person name="Labutti K."/>
            <person name="Andreopoulos B."/>
            <person name="Lipzen A."/>
            <person name="Chen C."/>
            <person name="Yanf M."/>
            <person name="Daum C."/>
            <person name="Ng V."/>
            <person name="Clum A."/>
            <person name="Steindorff A."/>
            <person name="Ohm R."/>
            <person name="Martin F."/>
            <person name="Silar P."/>
            <person name="Natvig D."/>
            <person name="Lalanne C."/>
            <person name="Gautier V."/>
            <person name="Ament-Velasquez S.L."/>
            <person name="Kruys A."/>
            <person name="Hutchinson M.I."/>
            <person name="Powell A.J."/>
            <person name="Barry K."/>
            <person name="Miller A.N."/>
            <person name="Grigoriev I.V."/>
            <person name="Debuchy R."/>
            <person name="Gladieux P."/>
            <person name="Thoren M.H."/>
            <person name="Johannesson H."/>
        </authorList>
    </citation>
    <scope>NUCLEOTIDE SEQUENCE</scope>
    <source>
        <strain evidence="3">PSN4</strain>
    </source>
</reference>
<keyword evidence="4" id="KW-1185">Reference proteome</keyword>
<name>A0AAJ0F556_9PEZI</name>
<feature type="coiled-coil region" evidence="1">
    <location>
        <begin position="222"/>
        <end position="316"/>
    </location>
</feature>
<protein>
    <submittedName>
        <fullName evidence="3">Uncharacterized protein</fullName>
    </submittedName>
</protein>
<dbReference type="Gene3D" id="1.10.287.1490">
    <property type="match status" value="1"/>
</dbReference>
<dbReference type="Proteomes" id="UP001239445">
    <property type="component" value="Unassembled WGS sequence"/>
</dbReference>
<evidence type="ECO:0000313" key="4">
    <source>
        <dbReference type="Proteomes" id="UP001239445"/>
    </source>
</evidence>